<comment type="caution">
    <text evidence="3">The sequence shown here is derived from an EMBL/GenBank/DDBJ whole genome shotgun (WGS) entry which is preliminary data.</text>
</comment>
<keyword evidence="4" id="KW-1185">Reference proteome</keyword>
<dbReference type="InterPro" id="IPR026040">
    <property type="entry name" value="HyI-like"/>
</dbReference>
<accession>A0ABT2NRZ5</accession>
<keyword evidence="1" id="KW-0413">Isomerase</keyword>
<evidence type="ECO:0000256" key="1">
    <source>
        <dbReference type="ARBA" id="ARBA00023235"/>
    </source>
</evidence>
<dbReference type="RefSeq" id="WP_261496120.1">
    <property type="nucleotide sequence ID" value="NZ_JAOCQF010000002.1"/>
</dbReference>
<name>A0ABT2NRZ5_9RHOB</name>
<dbReference type="InterPro" id="IPR036237">
    <property type="entry name" value="Xyl_isomerase-like_sf"/>
</dbReference>
<dbReference type="InterPro" id="IPR050417">
    <property type="entry name" value="Sugar_Epim/Isomerase"/>
</dbReference>
<feature type="domain" description="Xylose isomerase-like TIM barrel" evidence="2">
    <location>
        <begin position="21"/>
        <end position="249"/>
    </location>
</feature>
<gene>
    <name evidence="3" type="ORF">N5I32_12025</name>
</gene>
<reference evidence="4" key="1">
    <citation type="submission" date="2023-07" db="EMBL/GenBank/DDBJ databases">
        <title>Defluviimonas sediminis sp. nov., isolated from mangrove sediment.</title>
        <authorList>
            <person name="Liu L."/>
            <person name="Li J."/>
            <person name="Huang Y."/>
            <person name="Pan J."/>
            <person name="Li M."/>
        </authorList>
    </citation>
    <scope>NUCLEOTIDE SEQUENCE [LARGE SCALE GENOMIC DNA]</scope>
    <source>
        <strain evidence="4">FT324</strain>
    </source>
</reference>
<evidence type="ECO:0000313" key="4">
    <source>
        <dbReference type="Proteomes" id="UP001205601"/>
    </source>
</evidence>
<dbReference type="SUPFAM" id="SSF51658">
    <property type="entry name" value="Xylose isomerase-like"/>
    <property type="match status" value="1"/>
</dbReference>
<dbReference type="PIRSF" id="PIRSF006241">
    <property type="entry name" value="HyI"/>
    <property type="match status" value="1"/>
</dbReference>
<dbReference type="Gene3D" id="3.20.20.150">
    <property type="entry name" value="Divalent-metal-dependent TIM barrel enzymes"/>
    <property type="match status" value="1"/>
</dbReference>
<evidence type="ECO:0000313" key="3">
    <source>
        <dbReference type="EMBL" id="MCT8330245.1"/>
    </source>
</evidence>
<dbReference type="Pfam" id="PF01261">
    <property type="entry name" value="AP_endonuc_2"/>
    <property type="match status" value="1"/>
</dbReference>
<dbReference type="PANTHER" id="PTHR43489">
    <property type="entry name" value="ISOMERASE"/>
    <property type="match status" value="1"/>
</dbReference>
<dbReference type="Proteomes" id="UP001205601">
    <property type="component" value="Unassembled WGS sequence"/>
</dbReference>
<evidence type="ECO:0000259" key="2">
    <source>
        <dbReference type="Pfam" id="PF01261"/>
    </source>
</evidence>
<protein>
    <submittedName>
        <fullName evidence="3">TIM barrel protein</fullName>
    </submittedName>
</protein>
<dbReference type="PANTHER" id="PTHR43489:SF6">
    <property type="entry name" value="HYDROXYPYRUVATE ISOMERASE-RELATED"/>
    <property type="match status" value="1"/>
</dbReference>
<dbReference type="EMBL" id="JAOCQF010000002">
    <property type="protein sequence ID" value="MCT8330245.1"/>
    <property type="molecule type" value="Genomic_DNA"/>
</dbReference>
<proteinExistence type="predicted"/>
<organism evidence="3 4">
    <name type="scientific">Albidovulum sediminis</name>
    <dbReference type="NCBI Taxonomy" id="3066345"/>
    <lineage>
        <taxon>Bacteria</taxon>
        <taxon>Pseudomonadati</taxon>
        <taxon>Pseudomonadota</taxon>
        <taxon>Alphaproteobacteria</taxon>
        <taxon>Rhodobacterales</taxon>
        <taxon>Paracoccaceae</taxon>
        <taxon>Albidovulum</taxon>
    </lineage>
</organism>
<sequence>MPKFCANLTWLFGELPYMDRFRAAREAGFEGVEVLFPYDCPTQDMRDQLVLNGLSFVLMNCPLPNATGGPQGFAAVPGGEERFRRDFDRTLRFAQVLKPLHIHIMAGVAEGPEAEATFVRNLRWAAARAPRQGLTIEPINRIDMPGYFLADYETAARVLDAVASPNLALQFDAYHAHRITGDAAAAWGAHGHRARHVQVAGFPGRHEPAGGAIDYPAFFARLAADGYDGWISGEYAPATTTVDGLGWIR</sequence>
<dbReference type="InterPro" id="IPR013022">
    <property type="entry name" value="Xyl_isomerase-like_TIM-brl"/>
</dbReference>